<dbReference type="EMBL" id="JAGSRH010000017">
    <property type="protein sequence ID" value="MER5077700.1"/>
    <property type="molecule type" value="Genomic_DNA"/>
</dbReference>
<comment type="caution">
    <text evidence="2">The sequence shown here is derived from an EMBL/GenBank/DDBJ whole genome shotgun (WGS) entry which is preliminary data.</text>
</comment>
<sequence>MIKDLLALNEKRFESVLQEQLKLQSFMNALQQQRTDIQSRINVLNTQTGLYELSAELNKVAFWERQRLKAALLAEIAHLEYQIESMSAELTKYEQSRKHLVQRMFTLRNKCEKFRNYLKQQRIARCLKLERQQQNEIEELSVYDNNKIGTE</sequence>
<evidence type="ECO:0000313" key="4">
    <source>
        <dbReference type="Proteomes" id="UP001495779"/>
    </source>
</evidence>
<dbReference type="InterPro" id="IPR002954">
    <property type="entry name" value="Salm_SPAgM"/>
</dbReference>
<feature type="coiled-coil region" evidence="1">
    <location>
        <begin position="27"/>
        <end position="103"/>
    </location>
</feature>
<reference evidence="3 4" key="1">
    <citation type="submission" date="2021-04" db="EMBL/GenBank/DDBJ databases">
        <title>Determining the burden of carbapenem-resistant Enterobacterales from a tertiary public heath setting in Bangladesh: a clinical, epidemiological, and molecular study.</title>
        <authorList>
            <person name="Farzana R."/>
            <person name="Walsh T.R."/>
        </authorList>
    </citation>
    <scope>NUCLEOTIDE SEQUENCE [LARGE SCALE GENOMIC DNA]</scope>
    <source>
        <strain evidence="4">dmpro_s316</strain>
        <strain evidence="3">Dmpro_s316</strain>
    </source>
</reference>
<keyword evidence="1" id="KW-0175">Coiled coil</keyword>
<accession>A0AAI9MXH5</accession>
<gene>
    <name evidence="2" type="ORF">JRA39_002493</name>
    <name evidence="3" type="ORF">KDV35_12640</name>
</gene>
<dbReference type="RefSeq" id="WP_154623048.1">
    <property type="nucleotide sequence ID" value="NZ_CP095443.1"/>
</dbReference>
<proteinExistence type="predicted"/>
<evidence type="ECO:0000313" key="3">
    <source>
        <dbReference type="EMBL" id="MER5077700.1"/>
    </source>
</evidence>
<dbReference type="Proteomes" id="UP001495779">
    <property type="component" value="Unassembled WGS sequence"/>
</dbReference>
<evidence type="ECO:0000256" key="1">
    <source>
        <dbReference type="SAM" id="Coils"/>
    </source>
</evidence>
<name>A0AAI9MXH5_PROST</name>
<dbReference type="Pfam" id="PF02090">
    <property type="entry name" value="SPAM"/>
    <property type="match status" value="1"/>
</dbReference>
<organism evidence="2">
    <name type="scientific">Providencia stuartii</name>
    <dbReference type="NCBI Taxonomy" id="588"/>
    <lineage>
        <taxon>Bacteria</taxon>
        <taxon>Pseudomonadati</taxon>
        <taxon>Pseudomonadota</taxon>
        <taxon>Gammaproteobacteria</taxon>
        <taxon>Enterobacterales</taxon>
        <taxon>Morganellaceae</taxon>
        <taxon>Providencia</taxon>
    </lineage>
</organism>
<protein>
    <submittedName>
        <fullName evidence="2">Uncharacterized protein</fullName>
    </submittedName>
</protein>
<evidence type="ECO:0000313" key="2">
    <source>
        <dbReference type="EMBL" id="EMP9433424.1"/>
    </source>
</evidence>
<dbReference type="EMBL" id="AAZDVE040000018">
    <property type="protein sequence ID" value="EMP9433424.1"/>
    <property type="molecule type" value="Genomic_DNA"/>
</dbReference>
<dbReference type="AlphaFoldDB" id="A0AAI9MXH5"/>
<reference evidence="2" key="2">
    <citation type="submission" date="2024-02" db="EMBL/GenBank/DDBJ databases">
        <authorList>
            <consortium name="Clinical and Environmental Microbiology Branch: Whole genome sequencing antimicrobial resistance pathogens in the healthcare setting"/>
        </authorList>
    </citation>
    <scope>NUCLEOTIDE SEQUENCE</scope>
    <source>
        <strain evidence="2">2020GO-00142</strain>
    </source>
</reference>